<organism evidence="1 2">
    <name type="scientific">Aspergillus keveii</name>
    <dbReference type="NCBI Taxonomy" id="714993"/>
    <lineage>
        <taxon>Eukaryota</taxon>
        <taxon>Fungi</taxon>
        <taxon>Dikarya</taxon>
        <taxon>Ascomycota</taxon>
        <taxon>Pezizomycotina</taxon>
        <taxon>Eurotiomycetes</taxon>
        <taxon>Eurotiomycetidae</taxon>
        <taxon>Eurotiales</taxon>
        <taxon>Aspergillaceae</taxon>
        <taxon>Aspergillus</taxon>
        <taxon>Aspergillus subgen. Nidulantes</taxon>
    </lineage>
</organism>
<accession>A0ABR4FH84</accession>
<gene>
    <name evidence="1" type="ORF">BJX66DRAFT_174064</name>
</gene>
<sequence>MGISDLRSANDAFLYSSSPPSLRLPLILAPGTLTPAPPYTTPQHFVTGESPHLLLHPFGGSKDNVLRARDPSKFPISTNICFIGSYLVDPKFVKVPALLILFHNSSHSILTVRQIKVLVIVTRVRRESGGCASGVIRVFWLQLAASFAARSAASLPATPSCAGIH</sequence>
<proteinExistence type="predicted"/>
<protein>
    <submittedName>
        <fullName evidence="1">Uncharacterized protein</fullName>
    </submittedName>
</protein>
<name>A0ABR4FH84_9EURO</name>
<keyword evidence="2" id="KW-1185">Reference proteome</keyword>
<evidence type="ECO:0000313" key="1">
    <source>
        <dbReference type="EMBL" id="KAL2782601.1"/>
    </source>
</evidence>
<comment type="caution">
    <text evidence="1">The sequence shown here is derived from an EMBL/GenBank/DDBJ whole genome shotgun (WGS) entry which is preliminary data.</text>
</comment>
<reference evidence="1 2" key="1">
    <citation type="submission" date="2024-07" db="EMBL/GenBank/DDBJ databases">
        <title>Section-level genome sequencing and comparative genomics of Aspergillus sections Usti and Cavernicolus.</title>
        <authorList>
            <consortium name="Lawrence Berkeley National Laboratory"/>
            <person name="Nybo J.L."/>
            <person name="Vesth T.C."/>
            <person name="Theobald S."/>
            <person name="Frisvad J.C."/>
            <person name="Larsen T.O."/>
            <person name="Kjaerboelling I."/>
            <person name="Rothschild-Mancinelli K."/>
            <person name="Lyhne E.K."/>
            <person name="Kogle M.E."/>
            <person name="Barry K."/>
            <person name="Clum A."/>
            <person name="Na H."/>
            <person name="Ledsgaard L."/>
            <person name="Lin J."/>
            <person name="Lipzen A."/>
            <person name="Kuo A."/>
            <person name="Riley R."/>
            <person name="Mondo S."/>
            <person name="Labutti K."/>
            <person name="Haridas S."/>
            <person name="Pangalinan J."/>
            <person name="Salamov A.A."/>
            <person name="Simmons B.A."/>
            <person name="Magnuson J.K."/>
            <person name="Chen J."/>
            <person name="Drula E."/>
            <person name="Henrissat B."/>
            <person name="Wiebenga A."/>
            <person name="Lubbers R.J."/>
            <person name="Gomes A.C."/>
            <person name="Makela M.R."/>
            <person name="Stajich J."/>
            <person name="Grigoriev I.V."/>
            <person name="Mortensen U.H."/>
            <person name="De Vries R.P."/>
            <person name="Baker S.E."/>
            <person name="Andersen M.R."/>
        </authorList>
    </citation>
    <scope>NUCLEOTIDE SEQUENCE [LARGE SCALE GENOMIC DNA]</scope>
    <source>
        <strain evidence="1 2">CBS 209.92</strain>
    </source>
</reference>
<evidence type="ECO:0000313" key="2">
    <source>
        <dbReference type="Proteomes" id="UP001610563"/>
    </source>
</evidence>
<dbReference type="Proteomes" id="UP001610563">
    <property type="component" value="Unassembled WGS sequence"/>
</dbReference>
<dbReference type="EMBL" id="JBFTWV010000375">
    <property type="protein sequence ID" value="KAL2782601.1"/>
    <property type="molecule type" value="Genomic_DNA"/>
</dbReference>